<organism evidence="3 4">
    <name type="scientific">Sphingobium jiangsuense</name>
    <dbReference type="NCBI Taxonomy" id="870476"/>
    <lineage>
        <taxon>Bacteria</taxon>
        <taxon>Pseudomonadati</taxon>
        <taxon>Pseudomonadota</taxon>
        <taxon>Alphaproteobacteria</taxon>
        <taxon>Sphingomonadales</taxon>
        <taxon>Sphingomonadaceae</taxon>
        <taxon>Sphingobium</taxon>
    </lineage>
</organism>
<sequence>MLMRSTSLALSRPQRDVRLRERSAAIALTVFIHVLIAFLLLWLTPDIIPFRRADQSLATFDLPAPHAGEQRAAKAVQARESAAQARRKEAVERVVPPKDRPDTPVPRPQVEAPSMILLSPEEFAASDIGRIKSRRGDGSANGKDAASVYGPGDGPGGAQLYNAEWYREPTSAELAGYLPSDMPRNGYGLIACQTVERFRVDHCRILEERPLGSGLGQAVRRAAWQFLVVPPRINGRPQLGAWVRIRIDYSEGVQRVN</sequence>
<feature type="region of interest" description="Disordered" evidence="1">
    <location>
        <begin position="132"/>
        <end position="153"/>
    </location>
</feature>
<evidence type="ECO:0000256" key="1">
    <source>
        <dbReference type="SAM" id="MobiDB-lite"/>
    </source>
</evidence>
<dbReference type="Proteomes" id="UP000571950">
    <property type="component" value="Unassembled WGS sequence"/>
</dbReference>
<dbReference type="RefSeq" id="WP_246343513.1">
    <property type="nucleotide sequence ID" value="NZ_BSPS01000006.1"/>
</dbReference>
<feature type="transmembrane region" description="Helical" evidence="2">
    <location>
        <begin position="21"/>
        <end position="43"/>
    </location>
</feature>
<evidence type="ECO:0000256" key="2">
    <source>
        <dbReference type="SAM" id="Phobius"/>
    </source>
</evidence>
<name>A0A7W6BRC7_9SPHN</name>
<feature type="compositionally biased region" description="Basic and acidic residues" evidence="1">
    <location>
        <begin position="86"/>
        <end position="102"/>
    </location>
</feature>
<keyword evidence="2" id="KW-0812">Transmembrane</keyword>
<gene>
    <name evidence="3" type="ORF">GGR43_002111</name>
</gene>
<keyword evidence="2" id="KW-0472">Membrane</keyword>
<keyword evidence="4" id="KW-1185">Reference proteome</keyword>
<comment type="caution">
    <text evidence="3">The sequence shown here is derived from an EMBL/GenBank/DDBJ whole genome shotgun (WGS) entry which is preliminary data.</text>
</comment>
<feature type="region of interest" description="Disordered" evidence="1">
    <location>
        <begin position="77"/>
        <end position="109"/>
    </location>
</feature>
<reference evidence="3 4" key="1">
    <citation type="submission" date="2020-08" db="EMBL/GenBank/DDBJ databases">
        <title>Genomic Encyclopedia of Type Strains, Phase IV (KMG-IV): sequencing the most valuable type-strain genomes for metagenomic binning, comparative biology and taxonomic classification.</title>
        <authorList>
            <person name="Goeker M."/>
        </authorList>
    </citation>
    <scope>NUCLEOTIDE SEQUENCE [LARGE SCALE GENOMIC DNA]</scope>
    <source>
        <strain evidence="3 4">DSM 26189</strain>
    </source>
</reference>
<keyword evidence="2" id="KW-1133">Transmembrane helix</keyword>
<evidence type="ECO:0000313" key="4">
    <source>
        <dbReference type="Proteomes" id="UP000571950"/>
    </source>
</evidence>
<dbReference type="EMBL" id="JACIDT010000006">
    <property type="protein sequence ID" value="MBB3926394.1"/>
    <property type="molecule type" value="Genomic_DNA"/>
</dbReference>
<proteinExistence type="predicted"/>
<evidence type="ECO:0000313" key="3">
    <source>
        <dbReference type="EMBL" id="MBB3926394.1"/>
    </source>
</evidence>
<protein>
    <submittedName>
        <fullName evidence="3">Protein TonB</fullName>
    </submittedName>
</protein>
<accession>A0A7W6BRC7</accession>
<dbReference type="AlphaFoldDB" id="A0A7W6BRC7"/>